<dbReference type="Gene3D" id="2.50.20.10">
    <property type="entry name" value="Lipoprotein localisation LolA/LolB/LppX"/>
    <property type="match status" value="1"/>
</dbReference>
<dbReference type="InterPro" id="IPR029046">
    <property type="entry name" value="LolA/LolB/LppX"/>
</dbReference>
<reference evidence="3" key="1">
    <citation type="submission" date="2017-04" db="EMBL/GenBank/DDBJ databases">
        <authorList>
            <person name="Varghese N."/>
            <person name="Submissions S."/>
        </authorList>
    </citation>
    <scope>NUCLEOTIDE SEQUENCE [LARGE SCALE GENOMIC DNA]</scope>
    <source>
        <strain evidence="3">DSM 16537</strain>
    </source>
</reference>
<accession>A0A1W2H9K2</accession>
<dbReference type="AlphaFoldDB" id="A0A1W2H9K2"/>
<dbReference type="Proteomes" id="UP000192333">
    <property type="component" value="Chromosome I"/>
</dbReference>
<evidence type="ECO:0000256" key="1">
    <source>
        <dbReference type="ARBA" id="ARBA00022729"/>
    </source>
</evidence>
<dbReference type="STRING" id="758820.SAMN00777080_3882"/>
<organism evidence="2 3">
    <name type="scientific">Aquiflexum balticum DSM 16537</name>
    <dbReference type="NCBI Taxonomy" id="758820"/>
    <lineage>
        <taxon>Bacteria</taxon>
        <taxon>Pseudomonadati</taxon>
        <taxon>Bacteroidota</taxon>
        <taxon>Cytophagia</taxon>
        <taxon>Cytophagales</taxon>
        <taxon>Cyclobacteriaceae</taxon>
        <taxon>Aquiflexum</taxon>
    </lineage>
</organism>
<gene>
    <name evidence="2" type="ORF">SAMN00777080_3882</name>
</gene>
<evidence type="ECO:0000313" key="3">
    <source>
        <dbReference type="Proteomes" id="UP000192333"/>
    </source>
</evidence>
<evidence type="ECO:0000313" key="2">
    <source>
        <dbReference type="EMBL" id="SMD45236.1"/>
    </source>
</evidence>
<sequence length="252" mass="28668">MPIYMTKKIPILYCILSLVLIYPIRAQESPSIDNNAVVLLDRMSDLIGQLSSCSFKLNASVDKLMPQVGPVKEYFNHQVHFVGPDKMHIQTRGANNHAYWYNGDILMYYSLTYNHYGFIDTHENIIETIDMVNADYGIDFPGADFFYPTFTDDLLANSDKVAYMGLVNIDGVDCHHIVAVGPEQNVQLWLSNDTFTLPLRFVFLDKTEGHSLQYEGVFSDWMINPDLPDAIFDFVVPESAKRLSIVPKTKPN</sequence>
<dbReference type="SUPFAM" id="SSF89392">
    <property type="entry name" value="Prokaryotic lipoproteins and lipoprotein localization factors"/>
    <property type="match status" value="1"/>
</dbReference>
<keyword evidence="1" id="KW-0732">Signal</keyword>
<keyword evidence="3" id="KW-1185">Reference proteome</keyword>
<dbReference type="EMBL" id="LT838813">
    <property type="protein sequence ID" value="SMD45236.1"/>
    <property type="molecule type" value="Genomic_DNA"/>
</dbReference>
<dbReference type="Pfam" id="PF09865">
    <property type="entry name" value="DUF2092"/>
    <property type="match status" value="1"/>
</dbReference>
<proteinExistence type="predicted"/>
<dbReference type="InterPro" id="IPR019207">
    <property type="entry name" value="DUF2092"/>
</dbReference>
<name>A0A1W2H9K2_9BACT</name>
<protein>
    <submittedName>
        <fullName evidence="2">Uncharacterized protein</fullName>
    </submittedName>
</protein>